<evidence type="ECO:0000313" key="1">
    <source>
        <dbReference type="EMBL" id="SFN89737.1"/>
    </source>
</evidence>
<dbReference type="Pfam" id="PF09357">
    <property type="entry name" value="RteC"/>
    <property type="match status" value="1"/>
</dbReference>
<reference evidence="1 2" key="1">
    <citation type="submission" date="2016-10" db="EMBL/GenBank/DDBJ databases">
        <authorList>
            <person name="de Groot N.N."/>
        </authorList>
    </citation>
    <scope>NUCLEOTIDE SEQUENCE [LARGE SCALE GENOMIC DNA]</scope>
    <source>
        <strain evidence="1 2">DSM 17794</strain>
    </source>
</reference>
<protein>
    <submittedName>
        <fullName evidence="1">RteC protein</fullName>
    </submittedName>
</protein>
<gene>
    <name evidence="1" type="ORF">SAMN05660413_02974</name>
</gene>
<name>A0A1I5CS36_9FLAO</name>
<sequence>MKTKHLKIRLPHYYLIFQGYNDMYDQIIEKFRNSLQTIGEHSSWLEKAEKGIKICNKTISKLKKLVEKEDFESVTEEIYFFKHIKPIPMSYLIFYSEVRSCEHLKPKAGNSFQVRFLEKELKKVNKFFQKNNDFVIYMEQNHNYIDHQLFTRDHSSNYPFTPIPNYYQYPEFSSSHGMLWAKVQAMYKYIHYIRESIQCLQPGSKSLFSDKKHALLKWSGSKTSLVELIYALYSVGYLNHGTADLNMIASSFEDYFNIKLDNIYKTYSEIKARKENRTKFLTELQDHLENKMCQEDR</sequence>
<evidence type="ECO:0000313" key="2">
    <source>
        <dbReference type="Proteomes" id="UP000199153"/>
    </source>
</evidence>
<dbReference type="InterPro" id="IPR018534">
    <property type="entry name" value="Tet_reg_excision_RteC"/>
</dbReference>
<dbReference type="AlphaFoldDB" id="A0A1I5CS36"/>
<accession>A0A1I5CS36</accession>
<dbReference type="Proteomes" id="UP000199153">
    <property type="component" value="Unassembled WGS sequence"/>
</dbReference>
<keyword evidence="2" id="KW-1185">Reference proteome</keyword>
<dbReference type="STRING" id="287099.SAMN05660413_02974"/>
<proteinExistence type="predicted"/>
<dbReference type="RefSeq" id="WP_245760464.1">
    <property type="nucleotide sequence ID" value="NZ_FOVL01000024.1"/>
</dbReference>
<dbReference type="EMBL" id="FOVL01000024">
    <property type="protein sequence ID" value="SFN89737.1"/>
    <property type="molecule type" value="Genomic_DNA"/>
</dbReference>
<organism evidence="1 2">
    <name type="scientific">Salegentibacter flavus</name>
    <dbReference type="NCBI Taxonomy" id="287099"/>
    <lineage>
        <taxon>Bacteria</taxon>
        <taxon>Pseudomonadati</taxon>
        <taxon>Bacteroidota</taxon>
        <taxon>Flavobacteriia</taxon>
        <taxon>Flavobacteriales</taxon>
        <taxon>Flavobacteriaceae</taxon>
        <taxon>Salegentibacter</taxon>
    </lineage>
</organism>